<proteinExistence type="predicted"/>
<sequence length="326" mass="35067">MAGLTPSQRREVVGLILSLTSNTSISPGDLTPILDRLSAVETVCATLSESVGQLASAMSDLSKRIDDLANVSQDMATNLKNVQARVSALQASLDDVSSDVSTLSQSLAAHDSQLSTLSSSVSNLTTSMDNLQRDVTSSALNISDLQRRVADLESGSGSSFTFLAPLRADGRSVSLDMDPYFCSERTNLTSYSASAQLLQFQWFVRSESGSSDSISMNVVAHCHGRRTDYLMSSHDSLTVTGNSVSLVFNLDYITTSGVNYARLIPCHGFQQATFPVDISFTKNDTTHTYQVYGAFDSPRIFKVTFSPGGTSTTNVRFLTVRTGIDT</sequence>
<dbReference type="Gene3D" id="2.10.25.20">
    <property type="entry name" value="reovirus attachment protein sigma1, domain 1"/>
    <property type="match status" value="1"/>
</dbReference>
<organism evidence="3 4">
    <name type="scientific">Avian orthoreovirus</name>
    <dbReference type="NCBI Taxonomy" id="38170"/>
    <lineage>
        <taxon>Viruses</taxon>
        <taxon>Riboviria</taxon>
        <taxon>Orthornavirae</taxon>
        <taxon>Duplornaviricota</taxon>
        <taxon>Resentoviricetes</taxon>
        <taxon>Reovirales</taxon>
        <taxon>Spinareoviridae</taxon>
        <taxon>Orthoreovirus</taxon>
        <taxon>Orthoreovirus avis</taxon>
    </lineage>
</organism>
<evidence type="ECO:0000259" key="1">
    <source>
        <dbReference type="Pfam" id="PF04582"/>
    </source>
</evidence>
<dbReference type="Gene3D" id="1.20.5.170">
    <property type="match status" value="1"/>
</dbReference>
<name>A0A163GZV0_9REOV</name>
<evidence type="ECO:0000313" key="4">
    <source>
        <dbReference type="Proteomes" id="UP000247250"/>
    </source>
</evidence>
<protein>
    <submittedName>
        <fullName evidence="3">Sigma-C</fullName>
    </submittedName>
</protein>
<dbReference type="InterPro" id="IPR041345">
    <property type="entry name" value="Reo_sigmaC_M"/>
</dbReference>
<dbReference type="Pfam" id="PF17750">
    <property type="entry name" value="Reo_sigmaC_M"/>
    <property type="match status" value="1"/>
</dbReference>
<dbReference type="InterPro" id="IPR007662">
    <property type="entry name" value="SigmaC_C"/>
</dbReference>
<accession>A0A163GZV0</accession>
<feature type="domain" description="Reovirus sigma C capsid protein triple beta spiral" evidence="2">
    <location>
        <begin position="155"/>
        <end position="193"/>
    </location>
</feature>
<evidence type="ECO:0000259" key="2">
    <source>
        <dbReference type="Pfam" id="PF17750"/>
    </source>
</evidence>
<reference evidence="3 4" key="1">
    <citation type="journal article" date="2016" name="Sci. Rep.">
        <title>Detection and characterization of two co-infection variant strains of avian orthoreovirus (ARV) in young layer chickens using next-generation sequencing (NGS).</title>
        <authorList>
            <person name="Tang Y."/>
            <person name="Lin L."/>
            <person name="Sebastian A."/>
            <person name="Lu H."/>
        </authorList>
    </citation>
    <scope>NUCLEOTIDE SEQUENCE [LARGE SCALE GENOMIC DNA]</scope>
    <source>
        <strain evidence="3">Reo/PA/Layer/01224A/14</strain>
    </source>
</reference>
<feature type="domain" description="Reovirus sigma C capsid protein C-terminal" evidence="1">
    <location>
        <begin position="197"/>
        <end position="326"/>
    </location>
</feature>
<dbReference type="Gene3D" id="1.20.1480.30">
    <property type="entry name" value="Designed four-helix bundle protein"/>
    <property type="match status" value="1"/>
</dbReference>
<evidence type="ECO:0000313" key="3">
    <source>
        <dbReference type="EMBL" id="AMB37194.1"/>
    </source>
</evidence>
<dbReference type="SUPFAM" id="SSF58104">
    <property type="entry name" value="Methyl-accepting chemotaxis protein (MCP) signaling domain"/>
    <property type="match status" value="1"/>
</dbReference>
<dbReference type="Pfam" id="PF04582">
    <property type="entry name" value="Reo_sigmaC"/>
    <property type="match status" value="1"/>
</dbReference>
<dbReference type="Proteomes" id="UP000247250">
    <property type="component" value="Genome"/>
</dbReference>
<dbReference type="Gene3D" id="2.60.90.40">
    <property type="match status" value="1"/>
</dbReference>
<dbReference type="EMBL" id="KT428304">
    <property type="protein sequence ID" value="AMB37194.1"/>
    <property type="molecule type" value="Genomic_RNA"/>
</dbReference>